<accession>A0A8J5XMY5</accession>
<sequence length="617" mass="66155">MMTRHFAKAIRAAESDERVNQLVAARTAEDDRRNAALERAATRRATLEGSLKAVRAEWEGRYAVEAHGVKLPPARAAWPTNARLESARGVHDFFAERSSAIEHARAGRLPLASVVVEGELAGALREQVECVAYITVAECRESPPAIGGASTARPRATFGTLALVKLADDAGFAPLLVLPELTPGEKDAHVEAAKQALALALSASPARSWKLAFEVDHALHVVPGARKSTDFLLPCCVVRAIVGLLGSHAPAMRAPDPARGCAQPTLVFCAARGHDHAVLCPTTATRAAVLALAPTRELRNALERYRRAPRVLDASLHAMTVGWLDELCALLGNDYGVKEHFDAVVAHDALFEKALDVSKVQRAAATGTAAGTAASTSRHEATRRVMDALALLLTALSKCQTDMLAVPCEVHTKLADTACQEAQCIERRGATSETRLFVEVEADDLESPLADLVLRELKPTSAPCVHGNLDTFRQLLHDQLIVCVKRDTARGDQARVDAPQVLDLDKSGHARFCFYLVAIIGVDEPAANGDARFEVSVASDSLLKRARREVLCYKADGLVRYATDTPTGAYNHVLRIARNAVLLVYERAEPVGRACRAVRDPPAPAAAVPHGGAPPQP</sequence>
<gene>
    <name evidence="1" type="ORF">KFE25_011535</name>
</gene>
<proteinExistence type="predicted"/>
<keyword evidence="2" id="KW-1185">Reference proteome</keyword>
<name>A0A8J5XMY5_DIALT</name>
<protein>
    <submittedName>
        <fullName evidence="1">Uncharacterized protein</fullName>
    </submittedName>
</protein>
<organism evidence="1 2">
    <name type="scientific">Diacronema lutheri</name>
    <name type="common">Unicellular marine alga</name>
    <name type="synonym">Monochrysis lutheri</name>
    <dbReference type="NCBI Taxonomy" id="2081491"/>
    <lineage>
        <taxon>Eukaryota</taxon>
        <taxon>Haptista</taxon>
        <taxon>Haptophyta</taxon>
        <taxon>Pavlovophyceae</taxon>
        <taxon>Pavlovales</taxon>
        <taxon>Pavlovaceae</taxon>
        <taxon>Diacronema</taxon>
    </lineage>
</organism>
<dbReference type="EMBL" id="JAGTXO010000022">
    <property type="protein sequence ID" value="KAG8462085.1"/>
    <property type="molecule type" value="Genomic_DNA"/>
</dbReference>
<reference evidence="1" key="1">
    <citation type="submission" date="2021-05" db="EMBL/GenBank/DDBJ databases">
        <title>The genome of the haptophyte Pavlova lutheri (Diacronema luteri, Pavlovales) - a model for lipid biosynthesis in eukaryotic algae.</title>
        <authorList>
            <person name="Hulatt C.J."/>
            <person name="Posewitz M.C."/>
        </authorList>
    </citation>
    <scope>NUCLEOTIDE SEQUENCE</scope>
    <source>
        <strain evidence="1">NIVA-4/92</strain>
    </source>
</reference>
<dbReference type="Proteomes" id="UP000751190">
    <property type="component" value="Unassembled WGS sequence"/>
</dbReference>
<dbReference type="AlphaFoldDB" id="A0A8J5XMY5"/>
<evidence type="ECO:0000313" key="2">
    <source>
        <dbReference type="Proteomes" id="UP000751190"/>
    </source>
</evidence>
<evidence type="ECO:0000313" key="1">
    <source>
        <dbReference type="EMBL" id="KAG8462085.1"/>
    </source>
</evidence>
<comment type="caution">
    <text evidence="1">The sequence shown here is derived from an EMBL/GenBank/DDBJ whole genome shotgun (WGS) entry which is preliminary data.</text>
</comment>